<proteinExistence type="predicted"/>
<dbReference type="Proteomes" id="UP000735302">
    <property type="component" value="Unassembled WGS sequence"/>
</dbReference>
<accession>A0AAV4AMR6</accession>
<name>A0AAV4AMR6_9GAST</name>
<organism evidence="2 3">
    <name type="scientific">Plakobranchus ocellatus</name>
    <dbReference type="NCBI Taxonomy" id="259542"/>
    <lineage>
        <taxon>Eukaryota</taxon>
        <taxon>Metazoa</taxon>
        <taxon>Spiralia</taxon>
        <taxon>Lophotrochozoa</taxon>
        <taxon>Mollusca</taxon>
        <taxon>Gastropoda</taxon>
        <taxon>Heterobranchia</taxon>
        <taxon>Euthyneura</taxon>
        <taxon>Panpulmonata</taxon>
        <taxon>Sacoglossa</taxon>
        <taxon>Placobranchoidea</taxon>
        <taxon>Plakobranchidae</taxon>
        <taxon>Plakobranchus</taxon>
    </lineage>
</organism>
<evidence type="ECO:0000313" key="2">
    <source>
        <dbReference type="EMBL" id="GFO09079.1"/>
    </source>
</evidence>
<evidence type="ECO:0000256" key="1">
    <source>
        <dbReference type="SAM" id="MobiDB-lite"/>
    </source>
</evidence>
<sequence length="126" mass="14153">MYTRDNAQGPGDLHGFKDAFKGQQPRGDTSVQHGISAPAGRVLTRPLILMNYAKTESEAITLLFQACFSLAQLRRFSFCSSFFRRQEQNKKQKNPGNANLEVMRLPKMLAPTVPLPWNNGLTQLET</sequence>
<protein>
    <submittedName>
        <fullName evidence="2">Uncharacterized protein</fullName>
    </submittedName>
</protein>
<reference evidence="2 3" key="1">
    <citation type="journal article" date="2021" name="Elife">
        <title>Chloroplast acquisition without the gene transfer in kleptoplastic sea slugs, Plakobranchus ocellatus.</title>
        <authorList>
            <person name="Maeda T."/>
            <person name="Takahashi S."/>
            <person name="Yoshida T."/>
            <person name="Shimamura S."/>
            <person name="Takaki Y."/>
            <person name="Nagai Y."/>
            <person name="Toyoda A."/>
            <person name="Suzuki Y."/>
            <person name="Arimoto A."/>
            <person name="Ishii H."/>
            <person name="Satoh N."/>
            <person name="Nishiyama T."/>
            <person name="Hasebe M."/>
            <person name="Maruyama T."/>
            <person name="Minagawa J."/>
            <person name="Obokata J."/>
            <person name="Shigenobu S."/>
        </authorList>
    </citation>
    <scope>NUCLEOTIDE SEQUENCE [LARGE SCALE GENOMIC DNA]</scope>
</reference>
<keyword evidence="3" id="KW-1185">Reference proteome</keyword>
<gene>
    <name evidence="2" type="ORF">PoB_003558400</name>
</gene>
<comment type="caution">
    <text evidence="2">The sequence shown here is derived from an EMBL/GenBank/DDBJ whole genome shotgun (WGS) entry which is preliminary data.</text>
</comment>
<evidence type="ECO:0000313" key="3">
    <source>
        <dbReference type="Proteomes" id="UP000735302"/>
    </source>
</evidence>
<feature type="region of interest" description="Disordered" evidence="1">
    <location>
        <begin position="1"/>
        <end position="37"/>
    </location>
</feature>
<dbReference type="EMBL" id="BLXT01004061">
    <property type="protein sequence ID" value="GFO09079.1"/>
    <property type="molecule type" value="Genomic_DNA"/>
</dbReference>
<dbReference type="AlphaFoldDB" id="A0AAV4AMR6"/>